<keyword evidence="2" id="KW-0012">Acyltransferase</keyword>
<comment type="catalytic activity">
    <reaction evidence="4">
        <text>L-threonyl-[protein] + acetyl-CoA = O-acetyl-L-threonyl-[protein] + CoA</text>
        <dbReference type="Rhea" id="RHEA:65340"/>
        <dbReference type="Rhea" id="RHEA-COMP:11060"/>
        <dbReference type="Rhea" id="RHEA-COMP:16780"/>
        <dbReference type="ChEBI" id="CHEBI:30013"/>
        <dbReference type="ChEBI" id="CHEBI:57287"/>
        <dbReference type="ChEBI" id="CHEBI:57288"/>
        <dbReference type="ChEBI" id="CHEBI:141025"/>
    </reaction>
    <physiologicalReaction direction="left-to-right" evidence="4">
        <dbReference type="Rhea" id="RHEA:65341"/>
    </physiologicalReaction>
</comment>
<gene>
    <name evidence="6" type="ORF">NCTC12120_00730</name>
</gene>
<evidence type="ECO:0000313" key="6">
    <source>
        <dbReference type="EMBL" id="SQA96957.1"/>
    </source>
</evidence>
<dbReference type="Pfam" id="PF03421">
    <property type="entry name" value="Acetyltransf_14"/>
    <property type="match status" value="1"/>
</dbReference>
<evidence type="ECO:0000256" key="2">
    <source>
        <dbReference type="ARBA" id="ARBA00023315"/>
    </source>
</evidence>
<dbReference type="AlphaFoldDB" id="A0A2X2T3H6"/>
<sequence length="270" mass="31280">MSEENQPGIETNRLDDIVMSLLASALSKKKGLKIIHFASIYEFIQGLNYTGMVHVLFGWAMEEDYITGHYTAIEFRTLNDRPYILLYEPSFLQNTKEAGTDYGLQLLKKHAQYIYAKIGFIEVSTQRSQDDCAIFSLFIANKFRTIKTFNDSIFNNMEQSDKKIIYYYERSNKHYIKNFEQKVALDVPAELLKHGHSLKSLSLRGDEIINSKGQSLSERAQKHAFQSKEGRIYSTSIELKRISYYKEAMKYLGISDYDLEHTAKKPSSRK</sequence>
<evidence type="ECO:0000256" key="5">
    <source>
        <dbReference type="ARBA" id="ARBA00048662"/>
    </source>
</evidence>
<comment type="similarity">
    <text evidence="3">Belongs to the acetyltransferase YopJ family.</text>
</comment>
<evidence type="ECO:0000256" key="4">
    <source>
        <dbReference type="ARBA" id="ARBA00048364"/>
    </source>
</evidence>
<keyword evidence="1" id="KW-0808">Transferase</keyword>
<evidence type="ECO:0000313" key="7">
    <source>
        <dbReference type="Proteomes" id="UP000251197"/>
    </source>
</evidence>
<evidence type="ECO:0000256" key="1">
    <source>
        <dbReference type="ARBA" id="ARBA00022679"/>
    </source>
</evidence>
<accession>A0A2X2T3H6</accession>
<dbReference type="EMBL" id="UAVU01000003">
    <property type="protein sequence ID" value="SQA96957.1"/>
    <property type="molecule type" value="Genomic_DNA"/>
</dbReference>
<protein>
    <submittedName>
        <fullName evidence="6">Effector protein YopJ</fullName>
    </submittedName>
</protein>
<reference evidence="6 7" key="1">
    <citation type="submission" date="2018-06" db="EMBL/GenBank/DDBJ databases">
        <authorList>
            <consortium name="Pathogen Informatics"/>
            <person name="Doyle S."/>
        </authorList>
    </citation>
    <scope>NUCLEOTIDE SEQUENCE [LARGE SCALE GENOMIC DNA]</scope>
    <source>
        <strain evidence="6 7">NCTC12120</strain>
    </source>
</reference>
<name>A0A2X2T3H6_9ENTR</name>
<dbReference type="InterPro" id="IPR005083">
    <property type="entry name" value="YopJ-like"/>
</dbReference>
<evidence type="ECO:0000256" key="3">
    <source>
        <dbReference type="ARBA" id="ARBA00023785"/>
    </source>
</evidence>
<organism evidence="6 7">
    <name type="scientific">Cedecea neteri</name>
    <dbReference type="NCBI Taxonomy" id="158822"/>
    <lineage>
        <taxon>Bacteria</taxon>
        <taxon>Pseudomonadati</taxon>
        <taxon>Pseudomonadota</taxon>
        <taxon>Gammaproteobacteria</taxon>
        <taxon>Enterobacterales</taxon>
        <taxon>Enterobacteriaceae</taxon>
        <taxon>Cedecea</taxon>
    </lineage>
</organism>
<dbReference type="Proteomes" id="UP000251197">
    <property type="component" value="Unassembled WGS sequence"/>
</dbReference>
<dbReference type="GO" id="GO:0016746">
    <property type="term" value="F:acyltransferase activity"/>
    <property type="evidence" value="ECO:0007669"/>
    <property type="project" value="UniProtKB-KW"/>
</dbReference>
<proteinExistence type="inferred from homology"/>
<comment type="catalytic activity">
    <reaction evidence="5">
        <text>L-seryl-[protein] + acetyl-CoA = O-acetyl-L-seryl-[protein] + CoA</text>
        <dbReference type="Rhea" id="RHEA:59392"/>
        <dbReference type="Rhea" id="RHEA-COMP:9863"/>
        <dbReference type="Rhea" id="RHEA-COMP:15352"/>
        <dbReference type="ChEBI" id="CHEBI:29999"/>
        <dbReference type="ChEBI" id="CHEBI:57287"/>
        <dbReference type="ChEBI" id="CHEBI:57288"/>
        <dbReference type="ChEBI" id="CHEBI:141128"/>
    </reaction>
    <physiologicalReaction direction="left-to-right" evidence="5">
        <dbReference type="Rhea" id="RHEA:59393"/>
    </physiologicalReaction>
</comment>